<sequence>MAIIILPWYIYFIIRRSWIQAKAAINIKYTLLDFERIHPGEKVEGWQEIPNVTSVSIKDEEIDKKPSSSRYDTNSKTVSNASSQATESSRSKGDDGELTTRSITGNKSNEYLKTNRLQHSDNTFCLKYK</sequence>
<dbReference type="OrthoDB" id="5874054at2759"/>
<dbReference type="EMBL" id="CAKAEH010001368">
    <property type="protein sequence ID" value="CAG9535301.1"/>
    <property type="molecule type" value="Genomic_DNA"/>
</dbReference>
<accession>A0A8J2QA90</accession>
<comment type="caution">
    <text evidence="2">The sequence shown here is derived from an EMBL/GenBank/DDBJ whole genome shotgun (WGS) entry which is preliminary data.</text>
</comment>
<feature type="compositionally biased region" description="Polar residues" evidence="1">
    <location>
        <begin position="99"/>
        <end position="114"/>
    </location>
</feature>
<protein>
    <submittedName>
        <fullName evidence="2">Uncharacterized protein</fullName>
    </submittedName>
</protein>
<dbReference type="Proteomes" id="UP000746747">
    <property type="component" value="Unassembled WGS sequence"/>
</dbReference>
<organism evidence="2 3">
    <name type="scientific">Cercopithifilaria johnstoni</name>
    <dbReference type="NCBI Taxonomy" id="2874296"/>
    <lineage>
        <taxon>Eukaryota</taxon>
        <taxon>Metazoa</taxon>
        <taxon>Ecdysozoa</taxon>
        <taxon>Nematoda</taxon>
        <taxon>Chromadorea</taxon>
        <taxon>Rhabditida</taxon>
        <taxon>Spirurina</taxon>
        <taxon>Spiruromorpha</taxon>
        <taxon>Filarioidea</taxon>
        <taxon>Onchocercidae</taxon>
        <taxon>Cercopithifilaria</taxon>
    </lineage>
</organism>
<feature type="compositionally biased region" description="Basic and acidic residues" evidence="1">
    <location>
        <begin position="57"/>
        <end position="66"/>
    </location>
</feature>
<keyword evidence="3" id="KW-1185">Reference proteome</keyword>
<feature type="region of interest" description="Disordered" evidence="1">
    <location>
        <begin position="57"/>
        <end position="114"/>
    </location>
</feature>
<evidence type="ECO:0000313" key="3">
    <source>
        <dbReference type="Proteomes" id="UP000746747"/>
    </source>
</evidence>
<gene>
    <name evidence="2" type="ORF">CJOHNSTONI_LOCUS5350</name>
</gene>
<proteinExistence type="predicted"/>
<evidence type="ECO:0000256" key="1">
    <source>
        <dbReference type="SAM" id="MobiDB-lite"/>
    </source>
</evidence>
<evidence type="ECO:0000313" key="2">
    <source>
        <dbReference type="EMBL" id="CAG9535301.1"/>
    </source>
</evidence>
<reference evidence="2" key="1">
    <citation type="submission" date="2021-09" db="EMBL/GenBank/DDBJ databases">
        <authorList>
            <consortium name="Pathogen Informatics"/>
        </authorList>
    </citation>
    <scope>NUCLEOTIDE SEQUENCE</scope>
</reference>
<name>A0A8J2QA90_9BILA</name>
<dbReference type="AlphaFoldDB" id="A0A8J2QA90"/>
<feature type="compositionally biased region" description="Polar residues" evidence="1">
    <location>
        <begin position="68"/>
        <end position="88"/>
    </location>
</feature>